<dbReference type="GO" id="GO:0061630">
    <property type="term" value="F:ubiquitin protein ligase activity"/>
    <property type="evidence" value="ECO:0007669"/>
    <property type="project" value="InterPro"/>
</dbReference>
<dbReference type="GO" id="GO:0005737">
    <property type="term" value="C:cytoplasm"/>
    <property type="evidence" value="ECO:0007669"/>
    <property type="project" value="TreeGrafter"/>
</dbReference>
<dbReference type="GO" id="GO:0008270">
    <property type="term" value="F:zinc ion binding"/>
    <property type="evidence" value="ECO:0007669"/>
    <property type="project" value="UniProtKB-KW"/>
</dbReference>
<keyword evidence="6" id="KW-1185">Reference proteome</keyword>
<reference evidence="5" key="1">
    <citation type="submission" date="2016-04" db="EMBL/GenBank/DDBJ databases">
        <authorList>
            <person name="Nguyen H.D."/>
            <person name="Samba Siva P."/>
            <person name="Cullis J."/>
            <person name="Levesque C.A."/>
            <person name="Hambleton S."/>
        </authorList>
    </citation>
    <scope>NUCLEOTIDE SEQUENCE</scope>
    <source>
        <strain evidence="5">DAOMC 236416</strain>
    </source>
</reference>
<dbReference type="EMBL" id="LWDF02000204">
    <property type="protein sequence ID" value="KAE8254064.1"/>
    <property type="molecule type" value="Genomic_DNA"/>
</dbReference>
<dbReference type="InterPro" id="IPR013083">
    <property type="entry name" value="Znf_RING/FYVE/PHD"/>
</dbReference>
<evidence type="ECO:0000256" key="2">
    <source>
        <dbReference type="ARBA" id="ARBA00022771"/>
    </source>
</evidence>
<feature type="region of interest" description="Disordered" evidence="4">
    <location>
        <begin position="373"/>
        <end position="435"/>
    </location>
</feature>
<dbReference type="SMART" id="SM00396">
    <property type="entry name" value="ZnF_UBR1"/>
    <property type="match status" value="1"/>
</dbReference>
<evidence type="ECO:0000256" key="3">
    <source>
        <dbReference type="ARBA" id="ARBA00022833"/>
    </source>
</evidence>
<protein>
    <submittedName>
        <fullName evidence="5">Uncharacterized protein</fullName>
    </submittedName>
</protein>
<dbReference type="InterPro" id="IPR040204">
    <property type="entry name" value="UBR7"/>
</dbReference>
<feature type="compositionally biased region" description="Low complexity" evidence="4">
    <location>
        <begin position="413"/>
        <end position="429"/>
    </location>
</feature>
<evidence type="ECO:0000313" key="6">
    <source>
        <dbReference type="Proteomes" id="UP000077521"/>
    </source>
</evidence>
<feature type="region of interest" description="Disordered" evidence="4">
    <location>
        <begin position="349"/>
        <end position="368"/>
    </location>
</feature>
<keyword evidence="3" id="KW-0862">Zinc</keyword>
<name>A0A177TKB1_9BASI</name>
<evidence type="ECO:0000256" key="1">
    <source>
        <dbReference type="ARBA" id="ARBA00022723"/>
    </source>
</evidence>
<dbReference type="Gene3D" id="3.30.40.10">
    <property type="entry name" value="Zinc/RING finger domain, C3HC4 (zinc finger)"/>
    <property type="match status" value="1"/>
</dbReference>
<feature type="compositionally biased region" description="Basic and acidic residues" evidence="4">
    <location>
        <begin position="402"/>
        <end position="412"/>
    </location>
</feature>
<feature type="compositionally biased region" description="Polar residues" evidence="4">
    <location>
        <begin position="359"/>
        <end position="368"/>
    </location>
</feature>
<dbReference type="AlphaFoldDB" id="A0A177TKB1"/>
<dbReference type="InterPro" id="IPR011011">
    <property type="entry name" value="Znf_FYVE_PHD"/>
</dbReference>
<feature type="compositionally biased region" description="Polar residues" evidence="4">
    <location>
        <begin position="30"/>
        <end position="40"/>
    </location>
</feature>
<reference evidence="5" key="2">
    <citation type="journal article" date="2019" name="IMA Fungus">
        <title>Genome sequencing and comparison of five Tilletia species to identify candidate genes for the detection of regulated species infecting wheat.</title>
        <authorList>
            <person name="Nguyen H.D.T."/>
            <person name="Sultana T."/>
            <person name="Kesanakurti P."/>
            <person name="Hambleton S."/>
        </authorList>
    </citation>
    <scope>NUCLEOTIDE SEQUENCE</scope>
    <source>
        <strain evidence="5">DAOMC 236416</strain>
    </source>
</reference>
<keyword evidence="1" id="KW-0479">Metal-binding</keyword>
<dbReference type="Pfam" id="PF02207">
    <property type="entry name" value="zf-UBR"/>
    <property type="match status" value="1"/>
</dbReference>
<proteinExistence type="predicted"/>
<dbReference type="InterPro" id="IPR047506">
    <property type="entry name" value="UBR7-like_UBR-box"/>
</dbReference>
<evidence type="ECO:0000313" key="5">
    <source>
        <dbReference type="EMBL" id="KAE8254064.1"/>
    </source>
</evidence>
<comment type="caution">
    <text evidence="5">The sequence shown here is derived from an EMBL/GenBank/DDBJ whole genome shotgun (WGS) entry which is preliminary data.</text>
</comment>
<dbReference type="PROSITE" id="PS51157">
    <property type="entry name" value="ZF_UBR"/>
    <property type="match status" value="1"/>
</dbReference>
<evidence type="ECO:0000256" key="4">
    <source>
        <dbReference type="SAM" id="MobiDB-lite"/>
    </source>
</evidence>
<accession>A0A177TKB1</accession>
<dbReference type="InterPro" id="IPR003126">
    <property type="entry name" value="Znf_UBR"/>
</dbReference>
<dbReference type="PANTHER" id="PTHR13513">
    <property type="entry name" value="E3 UBIQUITIN-PROTEIN LIGASE UBR7"/>
    <property type="match status" value="1"/>
</dbReference>
<dbReference type="PANTHER" id="PTHR13513:SF9">
    <property type="entry name" value="E3 UBIQUITIN-PROTEIN LIGASE UBR7-RELATED"/>
    <property type="match status" value="1"/>
</dbReference>
<feature type="region of interest" description="Disordered" evidence="4">
    <location>
        <begin position="1"/>
        <end position="55"/>
    </location>
</feature>
<dbReference type="SUPFAM" id="SSF57903">
    <property type="entry name" value="FYVE/PHD zinc finger"/>
    <property type="match status" value="1"/>
</dbReference>
<dbReference type="Proteomes" id="UP000077521">
    <property type="component" value="Unassembled WGS sequence"/>
</dbReference>
<gene>
    <name evidence="5" type="ORF">A4X13_0g3554</name>
</gene>
<organism evidence="5 6">
    <name type="scientific">Tilletia indica</name>
    <dbReference type="NCBI Taxonomy" id="43049"/>
    <lineage>
        <taxon>Eukaryota</taxon>
        <taxon>Fungi</taxon>
        <taxon>Dikarya</taxon>
        <taxon>Basidiomycota</taxon>
        <taxon>Ustilaginomycotina</taxon>
        <taxon>Exobasidiomycetes</taxon>
        <taxon>Tilletiales</taxon>
        <taxon>Tilletiaceae</taxon>
        <taxon>Tilletia</taxon>
    </lineage>
</organism>
<keyword evidence="2" id="KW-0863">Zinc-finger</keyword>
<sequence length="557" mass="60521">MSKAPQMPNNANPTDAALQGQAVVTAPTGGPQSSSETTSDVAALPDPSLAPPTLSSAEAGFTAQDLINRQLALEREAHEAFPYGVSRCTYSNGSVRQLVFSCRTCASDGEGPKGVCAGCSVACHAEHDLVELFHRRNFRCDCGTSKSAASTDKTKPCTLREPPYAVENDDNRYDHNFEGEFCYCERGKTYNPHEEKETMFQCIICEDWLHESCTTLRRESEKKEGDAQKAGLTETELNDDAPSLLDHELFEHLVCDACVRKHRDALLPYIGARGWLFCLPERAANTLAPTVVAAATNALTSEVDSTALDDGASKIAVPEEWDGQPVRTFHDGVESWKVLGLPAGVLTNDENTGDVAQPATASKSTPTIVTIEGTHIEGEPASSSGKKRALSPSGEEAAEEAGPSKRPKENDSRPSSSSQSTSCRRPPQSLFDSQLPPSDVRLDLFLMPTFRERICQCEKCLPTWSDLPFVLNEEATLSPPPTSTPSESGSTYSLGLAALNHLPRERMMTALNHYEDFRSKLFELLQPFAESGQTVDEETIRTFTAKLMHRPDGASSS</sequence>
<dbReference type="CDD" id="cd19677">
    <property type="entry name" value="UBR-box_UBR7"/>
    <property type="match status" value="1"/>
</dbReference>